<dbReference type="EMBL" id="LT907782">
    <property type="protein sequence ID" value="SNX59551.1"/>
    <property type="molecule type" value="Genomic_DNA"/>
</dbReference>
<evidence type="ECO:0000313" key="1">
    <source>
        <dbReference type="EMBL" id="SNX59551.1"/>
    </source>
</evidence>
<name>A0A285BW78_9PROT</name>
<organism evidence="1 2">
    <name type="scientific">Nitrosomonas ureae</name>
    <dbReference type="NCBI Taxonomy" id="44577"/>
    <lineage>
        <taxon>Bacteria</taxon>
        <taxon>Pseudomonadati</taxon>
        <taxon>Pseudomonadota</taxon>
        <taxon>Betaproteobacteria</taxon>
        <taxon>Nitrosomonadales</taxon>
        <taxon>Nitrosomonadaceae</taxon>
        <taxon>Nitrosomonas</taxon>
    </lineage>
</organism>
<reference evidence="1 2" key="1">
    <citation type="submission" date="2017-08" db="EMBL/GenBank/DDBJ databases">
        <authorList>
            <person name="de Groot N.N."/>
        </authorList>
    </citation>
    <scope>NUCLEOTIDE SEQUENCE [LARGE SCALE GENOMIC DNA]</scope>
    <source>
        <strain evidence="1 2">Nm15</strain>
    </source>
</reference>
<sequence length="32" mass="3531">MKLMTKKTPTTAAEILAIFVTSLLLHEKNSVT</sequence>
<proteinExistence type="predicted"/>
<evidence type="ECO:0000313" key="2">
    <source>
        <dbReference type="Proteomes" id="UP000242498"/>
    </source>
</evidence>
<protein>
    <submittedName>
        <fullName evidence="1">Uncharacterized protein</fullName>
    </submittedName>
</protein>
<gene>
    <name evidence="1" type="ORF">SAMN06296273_0994</name>
</gene>
<accession>A0A285BW78</accession>
<dbReference type="Proteomes" id="UP000242498">
    <property type="component" value="Chromosome I"/>
</dbReference>
<dbReference type="AlphaFoldDB" id="A0A285BW78"/>